<dbReference type="CDD" id="cd16964">
    <property type="entry name" value="YqgF"/>
    <property type="match status" value="1"/>
</dbReference>
<keyword evidence="3 5" id="KW-0540">Nuclease</keyword>
<evidence type="ECO:0000256" key="1">
    <source>
        <dbReference type="ARBA" id="ARBA00022490"/>
    </source>
</evidence>
<keyword evidence="4 5" id="KW-0378">Hydrolase</keyword>
<evidence type="ECO:0000313" key="8">
    <source>
        <dbReference type="Proteomes" id="UP000479293"/>
    </source>
</evidence>
<dbReference type="HAMAP" id="MF_00651">
    <property type="entry name" value="Nuclease_YqgF"/>
    <property type="match status" value="1"/>
</dbReference>
<protein>
    <recommendedName>
        <fullName evidence="5">Putative pre-16S rRNA nuclease</fullName>
        <ecNumber evidence="5">3.1.-.-</ecNumber>
    </recommendedName>
</protein>
<comment type="caution">
    <text evidence="7">The sequence shown here is derived from an EMBL/GenBank/DDBJ whole genome shotgun (WGS) entry which is preliminary data.</text>
</comment>
<organism evidence="7 8">
    <name type="scientific">Salmonirosea aquatica</name>
    <dbReference type="NCBI Taxonomy" id="2654236"/>
    <lineage>
        <taxon>Bacteria</taxon>
        <taxon>Pseudomonadati</taxon>
        <taxon>Bacteroidota</taxon>
        <taxon>Cytophagia</taxon>
        <taxon>Cytophagales</taxon>
        <taxon>Spirosomataceae</taxon>
        <taxon>Salmonirosea</taxon>
    </lineage>
</organism>
<reference evidence="7 8" key="1">
    <citation type="submission" date="2019-10" db="EMBL/GenBank/DDBJ databases">
        <title>Draft Genome Sequence of Cytophagaceae sp. SJW1-29.</title>
        <authorList>
            <person name="Choi A."/>
        </authorList>
    </citation>
    <scope>NUCLEOTIDE SEQUENCE [LARGE SCALE GENOMIC DNA]</scope>
    <source>
        <strain evidence="7 8">SJW1-29</strain>
    </source>
</reference>
<dbReference type="PANTHER" id="PTHR33317">
    <property type="entry name" value="POLYNUCLEOTIDYL TRANSFERASE, RIBONUCLEASE H-LIKE SUPERFAMILY PROTEIN"/>
    <property type="match status" value="1"/>
</dbReference>
<evidence type="ECO:0000259" key="6">
    <source>
        <dbReference type="SMART" id="SM00732"/>
    </source>
</evidence>
<dbReference type="GO" id="GO:0016788">
    <property type="term" value="F:hydrolase activity, acting on ester bonds"/>
    <property type="evidence" value="ECO:0007669"/>
    <property type="project" value="UniProtKB-UniRule"/>
</dbReference>
<dbReference type="InterPro" id="IPR012337">
    <property type="entry name" value="RNaseH-like_sf"/>
</dbReference>
<comment type="similarity">
    <text evidence="5">Belongs to the YqgF HJR family.</text>
</comment>
<dbReference type="AlphaFoldDB" id="A0A7C9FYF1"/>
<dbReference type="RefSeq" id="WP_152760417.1">
    <property type="nucleotide sequence ID" value="NZ_WHLY01000002.1"/>
</dbReference>
<dbReference type="EMBL" id="WHLY01000002">
    <property type="protein sequence ID" value="MPR34313.1"/>
    <property type="molecule type" value="Genomic_DNA"/>
</dbReference>
<dbReference type="GO" id="GO:0004518">
    <property type="term" value="F:nuclease activity"/>
    <property type="evidence" value="ECO:0007669"/>
    <property type="project" value="UniProtKB-KW"/>
</dbReference>
<dbReference type="NCBIfam" id="TIGR00250">
    <property type="entry name" value="RNAse_H_YqgF"/>
    <property type="match status" value="1"/>
</dbReference>
<dbReference type="Pfam" id="PF03652">
    <property type="entry name" value="RuvX"/>
    <property type="match status" value="1"/>
</dbReference>
<dbReference type="InterPro" id="IPR037027">
    <property type="entry name" value="YqgF/RNaseH-like_dom_sf"/>
</dbReference>
<evidence type="ECO:0000256" key="3">
    <source>
        <dbReference type="ARBA" id="ARBA00022722"/>
    </source>
</evidence>
<dbReference type="SMART" id="SM00732">
    <property type="entry name" value="YqgFc"/>
    <property type="match status" value="1"/>
</dbReference>
<keyword evidence="2 5" id="KW-0690">Ribosome biogenesis</keyword>
<proteinExistence type="inferred from homology"/>
<evidence type="ECO:0000256" key="4">
    <source>
        <dbReference type="ARBA" id="ARBA00022801"/>
    </source>
</evidence>
<sequence length="142" mass="15934">MPRLLAIDYGTKRTGLAVTDPLQIIATALETVRTHLLLDYLKNYIGREEVEAIVIGMPSRLDSSDTHNTQPVRTFIKKLEGTFPDIPIHAHDERFTSSMALQAMIAGGSKKSERREKGNLDKVSATIILQSYMESQRLNPLR</sequence>
<name>A0A7C9FYF1_9BACT</name>
<comment type="subcellular location">
    <subcellularLocation>
        <location evidence="5">Cytoplasm</location>
    </subcellularLocation>
</comment>
<dbReference type="EC" id="3.1.-.-" evidence="5"/>
<dbReference type="GO" id="GO:0000967">
    <property type="term" value="P:rRNA 5'-end processing"/>
    <property type="evidence" value="ECO:0007669"/>
    <property type="project" value="UniProtKB-UniRule"/>
</dbReference>
<dbReference type="SUPFAM" id="SSF53098">
    <property type="entry name" value="Ribonuclease H-like"/>
    <property type="match status" value="1"/>
</dbReference>
<keyword evidence="1 5" id="KW-0963">Cytoplasm</keyword>
<dbReference type="GO" id="GO:0005829">
    <property type="term" value="C:cytosol"/>
    <property type="evidence" value="ECO:0007669"/>
    <property type="project" value="TreeGrafter"/>
</dbReference>
<keyword evidence="8" id="KW-1185">Reference proteome</keyword>
<dbReference type="InterPro" id="IPR005227">
    <property type="entry name" value="YqgF"/>
</dbReference>
<dbReference type="Proteomes" id="UP000479293">
    <property type="component" value="Unassembled WGS sequence"/>
</dbReference>
<evidence type="ECO:0000256" key="5">
    <source>
        <dbReference type="HAMAP-Rule" id="MF_00651"/>
    </source>
</evidence>
<dbReference type="InterPro" id="IPR006641">
    <property type="entry name" value="YqgF/RNaseH-like_dom"/>
</dbReference>
<dbReference type="Gene3D" id="3.30.420.140">
    <property type="entry name" value="YqgF/RNase H-like domain"/>
    <property type="match status" value="1"/>
</dbReference>
<comment type="function">
    <text evidence="5">Could be a nuclease involved in processing of the 5'-end of pre-16S rRNA.</text>
</comment>
<accession>A0A7C9FYF1</accession>
<feature type="domain" description="YqgF/RNase H-like" evidence="6">
    <location>
        <begin position="2"/>
        <end position="100"/>
    </location>
</feature>
<evidence type="ECO:0000256" key="2">
    <source>
        <dbReference type="ARBA" id="ARBA00022517"/>
    </source>
</evidence>
<dbReference type="PANTHER" id="PTHR33317:SF4">
    <property type="entry name" value="POLYNUCLEOTIDYL TRANSFERASE, RIBONUCLEASE H-LIKE SUPERFAMILY PROTEIN"/>
    <property type="match status" value="1"/>
</dbReference>
<evidence type="ECO:0000313" key="7">
    <source>
        <dbReference type="EMBL" id="MPR34313.1"/>
    </source>
</evidence>
<gene>
    <name evidence="7" type="primary">ruvX</name>
    <name evidence="7" type="ORF">GBK04_13340</name>
</gene>